<feature type="transmembrane region" description="Helical" evidence="5">
    <location>
        <begin position="20"/>
        <end position="40"/>
    </location>
</feature>
<evidence type="ECO:0000313" key="7">
    <source>
        <dbReference type="EMBL" id="KAA8909777.1"/>
    </source>
</evidence>
<sequence>MVKKCPDHRTAPPGGLMGFILRTSLRVLQIITALIIAGMYGQDLNNDDKAGRKAGPAWVYAEVVVGLSVITAVVYLLPILRSFKFFFFWDAILFIFWTALFGTFGNLYIKRDCNNNGSCNRMKVAVWFDLVGMLLWFISAVVGGCMFWKDRHSRSRGVIV</sequence>
<dbReference type="PANTHER" id="PTHR42083">
    <property type="entry name" value="MARVEL DOMAIN-CONTAINING PROTEIN"/>
    <property type="match status" value="1"/>
</dbReference>
<dbReference type="Pfam" id="PF01284">
    <property type="entry name" value="MARVEL"/>
    <property type="match status" value="1"/>
</dbReference>
<dbReference type="OrthoDB" id="5363290at2759"/>
<dbReference type="InterPro" id="IPR008253">
    <property type="entry name" value="Marvel"/>
</dbReference>
<keyword evidence="3 5" id="KW-1133">Transmembrane helix</keyword>
<evidence type="ECO:0000256" key="2">
    <source>
        <dbReference type="ARBA" id="ARBA00022692"/>
    </source>
</evidence>
<evidence type="ECO:0000256" key="1">
    <source>
        <dbReference type="ARBA" id="ARBA00004141"/>
    </source>
</evidence>
<evidence type="ECO:0000256" key="5">
    <source>
        <dbReference type="SAM" id="Phobius"/>
    </source>
</evidence>
<feature type="transmembrane region" description="Helical" evidence="5">
    <location>
        <begin position="124"/>
        <end position="148"/>
    </location>
</feature>
<evidence type="ECO:0000256" key="4">
    <source>
        <dbReference type="ARBA" id="ARBA00023136"/>
    </source>
</evidence>
<name>A0A5J5F1T7_9PEZI</name>
<accession>A0A5J5F1T7</accession>
<dbReference type="GO" id="GO:0016020">
    <property type="term" value="C:membrane"/>
    <property type="evidence" value="ECO:0007669"/>
    <property type="project" value="UniProtKB-SubCell"/>
</dbReference>
<feature type="domain" description="MARVEL" evidence="6">
    <location>
        <begin position="20"/>
        <end position="142"/>
    </location>
</feature>
<dbReference type="Proteomes" id="UP000326924">
    <property type="component" value="Unassembled WGS sequence"/>
</dbReference>
<keyword evidence="8" id="KW-1185">Reference proteome</keyword>
<feature type="transmembrane region" description="Helical" evidence="5">
    <location>
        <begin position="60"/>
        <end position="80"/>
    </location>
</feature>
<comment type="subcellular location">
    <subcellularLocation>
        <location evidence="1">Membrane</location>
        <topology evidence="1">Multi-pass membrane protein</topology>
    </subcellularLocation>
</comment>
<dbReference type="PANTHER" id="PTHR42083:SF1">
    <property type="entry name" value="MARVEL DOMAIN-CONTAINING PROTEIN"/>
    <property type="match status" value="1"/>
</dbReference>
<evidence type="ECO:0000256" key="3">
    <source>
        <dbReference type="ARBA" id="ARBA00022989"/>
    </source>
</evidence>
<gene>
    <name evidence="7" type="ORF">FN846DRAFT_941441</name>
</gene>
<dbReference type="EMBL" id="VXIS01000054">
    <property type="protein sequence ID" value="KAA8909777.1"/>
    <property type="molecule type" value="Genomic_DNA"/>
</dbReference>
<evidence type="ECO:0000313" key="8">
    <source>
        <dbReference type="Proteomes" id="UP000326924"/>
    </source>
</evidence>
<evidence type="ECO:0000259" key="6">
    <source>
        <dbReference type="Pfam" id="PF01284"/>
    </source>
</evidence>
<dbReference type="InParanoid" id="A0A5J5F1T7"/>
<comment type="caution">
    <text evidence="7">The sequence shown here is derived from an EMBL/GenBank/DDBJ whole genome shotgun (WGS) entry which is preliminary data.</text>
</comment>
<proteinExistence type="predicted"/>
<protein>
    <recommendedName>
        <fullName evidence="6">MARVEL domain-containing protein</fullName>
    </recommendedName>
</protein>
<organism evidence="7 8">
    <name type="scientific">Sphaerosporella brunnea</name>
    <dbReference type="NCBI Taxonomy" id="1250544"/>
    <lineage>
        <taxon>Eukaryota</taxon>
        <taxon>Fungi</taxon>
        <taxon>Dikarya</taxon>
        <taxon>Ascomycota</taxon>
        <taxon>Pezizomycotina</taxon>
        <taxon>Pezizomycetes</taxon>
        <taxon>Pezizales</taxon>
        <taxon>Pyronemataceae</taxon>
        <taxon>Sphaerosporella</taxon>
    </lineage>
</organism>
<dbReference type="AlphaFoldDB" id="A0A5J5F1T7"/>
<keyword evidence="2 5" id="KW-0812">Transmembrane</keyword>
<keyword evidence="4 5" id="KW-0472">Membrane</keyword>
<feature type="transmembrane region" description="Helical" evidence="5">
    <location>
        <begin position="87"/>
        <end position="109"/>
    </location>
</feature>
<reference evidence="7 8" key="1">
    <citation type="submission" date="2019-09" db="EMBL/GenBank/DDBJ databases">
        <title>Draft genome of the ectomycorrhizal ascomycete Sphaerosporella brunnea.</title>
        <authorList>
            <consortium name="DOE Joint Genome Institute"/>
            <person name="Benucci G.M."/>
            <person name="Marozzi G."/>
            <person name="Antonielli L."/>
            <person name="Sanchez S."/>
            <person name="Marco P."/>
            <person name="Wang X."/>
            <person name="Falini L.B."/>
            <person name="Barry K."/>
            <person name="Haridas S."/>
            <person name="Lipzen A."/>
            <person name="Labutti K."/>
            <person name="Grigoriev I.V."/>
            <person name="Murat C."/>
            <person name="Martin F."/>
            <person name="Albertini E."/>
            <person name="Donnini D."/>
            <person name="Bonito G."/>
        </authorList>
    </citation>
    <scope>NUCLEOTIDE SEQUENCE [LARGE SCALE GENOMIC DNA]</scope>
    <source>
        <strain evidence="7 8">Sb_GMNB300</strain>
    </source>
</reference>